<name>A0A5N7C272_PETAA</name>
<evidence type="ECO:0000313" key="2">
    <source>
        <dbReference type="EMBL" id="KAE8388180.1"/>
    </source>
</evidence>
<dbReference type="Gene3D" id="3.40.50.1820">
    <property type="entry name" value="alpha/beta hydrolase"/>
    <property type="match status" value="2"/>
</dbReference>
<reference evidence="2" key="1">
    <citation type="submission" date="2019-04" db="EMBL/GenBank/DDBJ databases">
        <title>Friends and foes A comparative genomics studyof 23 Aspergillus species from section Flavi.</title>
        <authorList>
            <consortium name="DOE Joint Genome Institute"/>
            <person name="Kjaerbolling I."/>
            <person name="Vesth T."/>
            <person name="Frisvad J.C."/>
            <person name="Nybo J.L."/>
            <person name="Theobald S."/>
            <person name="Kildgaard S."/>
            <person name="Isbrandt T."/>
            <person name="Kuo A."/>
            <person name="Sato A."/>
            <person name="Lyhne E.K."/>
            <person name="Kogle M.E."/>
            <person name="Wiebenga A."/>
            <person name="Kun R.S."/>
            <person name="Lubbers R.J."/>
            <person name="Makela M.R."/>
            <person name="Barry K."/>
            <person name="Chovatia M."/>
            <person name="Clum A."/>
            <person name="Daum C."/>
            <person name="Haridas S."/>
            <person name="He G."/>
            <person name="LaButti K."/>
            <person name="Lipzen A."/>
            <person name="Mondo S."/>
            <person name="Riley R."/>
            <person name="Salamov A."/>
            <person name="Simmons B.A."/>
            <person name="Magnuson J.K."/>
            <person name="Henrissat B."/>
            <person name="Mortensen U.H."/>
            <person name="Larsen T.O."/>
            <person name="Devries R.P."/>
            <person name="Grigoriev I.V."/>
            <person name="Machida M."/>
            <person name="Baker S.E."/>
            <person name="Andersen M.R."/>
        </authorList>
    </citation>
    <scope>NUCLEOTIDE SEQUENCE [LARGE SCALE GENOMIC DNA]</scope>
    <source>
        <strain evidence="2">IBT 14317</strain>
    </source>
</reference>
<evidence type="ECO:0000256" key="1">
    <source>
        <dbReference type="PIRNR" id="PIRNR029171"/>
    </source>
</evidence>
<keyword evidence="2" id="KW-0378">Hydrolase</keyword>
<dbReference type="GO" id="GO:0016042">
    <property type="term" value="P:lipid catabolic process"/>
    <property type="evidence" value="ECO:0007669"/>
    <property type="project" value="UniProtKB-UniRule"/>
</dbReference>
<dbReference type="SUPFAM" id="SSF53474">
    <property type="entry name" value="alpha/beta-Hydrolases"/>
    <property type="match status" value="1"/>
</dbReference>
<accession>A0A5N7C272</accession>
<dbReference type="Proteomes" id="UP000326877">
    <property type="component" value="Unassembled WGS sequence"/>
</dbReference>
<dbReference type="PIRSF" id="PIRSF029171">
    <property type="entry name" value="Esterase_LipA"/>
    <property type="match status" value="1"/>
</dbReference>
<dbReference type="InterPro" id="IPR005152">
    <property type="entry name" value="Lipase_secreted"/>
</dbReference>
<organism evidence="2">
    <name type="scientific">Petromyces alliaceus</name>
    <name type="common">Aspergillus alliaceus</name>
    <dbReference type="NCBI Taxonomy" id="209559"/>
    <lineage>
        <taxon>Eukaryota</taxon>
        <taxon>Fungi</taxon>
        <taxon>Dikarya</taxon>
        <taxon>Ascomycota</taxon>
        <taxon>Pezizomycotina</taxon>
        <taxon>Eurotiomycetes</taxon>
        <taxon>Eurotiomycetidae</taxon>
        <taxon>Eurotiales</taxon>
        <taxon>Aspergillaceae</taxon>
        <taxon>Aspergillus</taxon>
        <taxon>Aspergillus subgen. Circumdati</taxon>
    </lineage>
</organism>
<keyword evidence="1" id="KW-0732">Signal</keyword>
<sequence>MTSLSTFLLVAALATAYASTLDRASNYPVSPELAEEYDCEKSCQEYLNTTNISDLEDFDTPFDFDFYATADNFSTSKPGDVLKLVPVNPKLMNVPGGITTYKMQYTSVDLDNSTVPATAFIAFPYVYQADPYKLIAFAHGTSGVFRGCAPSTSSNFYDYDTWIPLLFAGYAVVGTDYVGLGNNYTNHKYIATKANANDIYWSVIAAKKAFPRDLSEEWVSIGHSQGGGASWKLSEQEQVQREESGYLGGVAVAPNTHIYNAVLEGLSLTEGSSGDELQGYGSSSYVPSLYFALRAVYPNYTAPFLSDLAKRRIGLGERAQLCAAALPAVLRDLDSSQILSNDTLNSLSAIKEFQDLNAPGQGDTTSRPLLVIVGGNDTTVFPSITKRAYEQSCEAGNSLQLSIYPGLEHSAVFGASAPEWLGFIDRLFRGRGLCKCSLETMWPFDAPHARKPQE</sequence>
<dbReference type="PANTHER" id="PTHR34853:SF1">
    <property type="entry name" value="LIPASE 5"/>
    <property type="match status" value="1"/>
</dbReference>
<gene>
    <name evidence="2" type="ORF">BDV23DRAFT_195247</name>
</gene>
<dbReference type="OrthoDB" id="5382058at2759"/>
<dbReference type="InterPro" id="IPR029058">
    <property type="entry name" value="AB_hydrolase_fold"/>
</dbReference>
<dbReference type="GO" id="GO:0004806">
    <property type="term" value="F:triacylglycerol lipase activity"/>
    <property type="evidence" value="ECO:0007669"/>
    <property type="project" value="UniProtKB-UniRule"/>
</dbReference>
<dbReference type="EMBL" id="ML735282">
    <property type="protein sequence ID" value="KAE8388180.1"/>
    <property type="molecule type" value="Genomic_DNA"/>
</dbReference>
<protein>
    <submittedName>
        <fullName evidence="2">Alpha/Beta hydrolase protein</fullName>
    </submittedName>
</protein>
<feature type="signal peptide" evidence="1">
    <location>
        <begin position="1"/>
        <end position="18"/>
    </location>
</feature>
<proteinExistence type="inferred from homology"/>
<dbReference type="AlphaFoldDB" id="A0A5N7C272"/>
<dbReference type="PANTHER" id="PTHR34853">
    <property type="match status" value="1"/>
</dbReference>
<comment type="similarity">
    <text evidence="1">Belongs to the AB hydrolase superfamily. Lipase family.</text>
</comment>
<feature type="chain" id="PRO_5025102635" evidence="1">
    <location>
        <begin position="19"/>
        <end position="454"/>
    </location>
</feature>